<gene>
    <name evidence="2 3" type="primary">Gigyf2</name>
</gene>
<dbReference type="ExpressionAtlas" id="G3UZM3">
    <property type="expression patterns" value="baseline and differential"/>
</dbReference>
<dbReference type="Ensembl" id="ENSMUST00000173148.2">
    <property type="protein sequence ID" value="ENSMUSP00000134553.2"/>
    <property type="gene ID" value="ENSMUSG00000048000.16"/>
</dbReference>
<dbReference type="MGI" id="MGI:2138584">
    <property type="gene designation" value="Gigyf2"/>
</dbReference>
<dbReference type="Antibodypedia" id="62944">
    <property type="antibodies" value="87 antibodies from 25 providers"/>
</dbReference>
<dbReference type="VEuPathDB" id="HostDB:ENSMUSG00000048000"/>
<dbReference type="AlphaFoldDB" id="G3UZM3"/>
<dbReference type="Proteomes" id="UP000000589">
    <property type="component" value="Chromosome 1"/>
</dbReference>
<keyword evidence="4" id="KW-1185">Reference proteome</keyword>
<reference evidence="2" key="4">
    <citation type="submission" date="2025-09" db="UniProtKB">
        <authorList>
            <consortium name="Ensembl"/>
        </authorList>
    </citation>
    <scope>IDENTIFICATION</scope>
    <source>
        <strain evidence="2">C57BL/6J</strain>
    </source>
</reference>
<dbReference type="GeneTree" id="ENSGT00940000156108"/>
<dbReference type="Bgee" id="ENSMUSG00000048000">
    <property type="expression patterns" value="Expressed in animal zygote and 249 other cell types or tissues"/>
</dbReference>
<reference evidence="2 4" key="1">
    <citation type="journal article" date="2009" name="PLoS Biol.">
        <title>Lineage-specific biology revealed by a finished genome assembly of the mouse.</title>
        <authorList>
            <consortium name="Mouse Genome Sequencing Consortium"/>
            <person name="Church D.M."/>
            <person name="Goodstadt L."/>
            <person name="Hillier L.W."/>
            <person name="Zody M.C."/>
            <person name="Goldstein S."/>
            <person name="She X."/>
            <person name="Bult C.J."/>
            <person name="Agarwala R."/>
            <person name="Cherry J.L."/>
            <person name="DiCuccio M."/>
            <person name="Hlavina W."/>
            <person name="Kapustin Y."/>
            <person name="Meric P."/>
            <person name="Maglott D."/>
            <person name="Birtle Z."/>
            <person name="Marques A.C."/>
            <person name="Graves T."/>
            <person name="Zhou S."/>
            <person name="Teague B."/>
            <person name="Potamousis K."/>
            <person name="Churas C."/>
            <person name="Place M."/>
            <person name="Herschleb J."/>
            <person name="Runnheim R."/>
            <person name="Forrest D."/>
            <person name="Amos-Landgraf J."/>
            <person name="Schwartz D.C."/>
            <person name="Cheng Z."/>
            <person name="Lindblad-Toh K."/>
            <person name="Eichler E.E."/>
            <person name="Ponting C.P."/>
        </authorList>
    </citation>
    <scope>NUCLEOTIDE SEQUENCE [LARGE SCALE GENOMIC DNA]</scope>
    <source>
        <strain evidence="2 4">C57BL/6J</strain>
    </source>
</reference>
<evidence type="ECO:0000313" key="3">
    <source>
        <dbReference type="MGI" id="MGI:2138584"/>
    </source>
</evidence>
<organism evidence="2 4">
    <name type="scientific">Mus musculus</name>
    <name type="common">Mouse</name>
    <dbReference type="NCBI Taxonomy" id="10090"/>
    <lineage>
        <taxon>Eukaryota</taxon>
        <taxon>Metazoa</taxon>
        <taxon>Chordata</taxon>
        <taxon>Craniata</taxon>
        <taxon>Vertebrata</taxon>
        <taxon>Euteleostomi</taxon>
        <taxon>Mammalia</taxon>
        <taxon>Eutheria</taxon>
        <taxon>Euarchontoglires</taxon>
        <taxon>Glires</taxon>
        <taxon>Rodentia</taxon>
        <taxon>Myomorpha</taxon>
        <taxon>Muroidea</taxon>
        <taxon>Muridae</taxon>
        <taxon>Murinae</taxon>
        <taxon>Mus</taxon>
        <taxon>Mus</taxon>
    </lineage>
</organism>
<dbReference type="AGR" id="MGI:2138584"/>
<dbReference type="ProteomicsDB" id="314009"/>
<reference evidence="2 4" key="2">
    <citation type="journal article" date="2011" name="PLoS Biol.">
        <title>Modernizing reference genome assemblies.</title>
        <authorList>
            <person name="Church D.M."/>
            <person name="Schneider V.A."/>
            <person name="Graves T."/>
            <person name="Auger K."/>
            <person name="Cunningham F."/>
            <person name="Bouk N."/>
            <person name="Chen H.C."/>
            <person name="Agarwala R."/>
            <person name="McLaren W.M."/>
            <person name="Ritchie G.R."/>
            <person name="Albracht D."/>
            <person name="Kremitzki M."/>
            <person name="Rock S."/>
            <person name="Kotkiewicz H."/>
            <person name="Kremitzki C."/>
            <person name="Wollam A."/>
            <person name="Trani L."/>
            <person name="Fulton L."/>
            <person name="Fulton R."/>
            <person name="Matthews L."/>
            <person name="Whitehead S."/>
            <person name="Chow W."/>
            <person name="Torrance J."/>
            <person name="Dunn M."/>
            <person name="Harden G."/>
            <person name="Threadgold G."/>
            <person name="Wood J."/>
            <person name="Collins J."/>
            <person name="Heath P."/>
            <person name="Griffiths G."/>
            <person name="Pelan S."/>
            <person name="Grafham D."/>
            <person name="Eichler E.E."/>
            <person name="Weinstock G."/>
            <person name="Mardis E.R."/>
            <person name="Wilson R.K."/>
            <person name="Howe K."/>
            <person name="Flicek P."/>
            <person name="Hubbard T."/>
        </authorList>
    </citation>
    <scope>NUCLEOTIDE SEQUENCE [LARGE SCALE GENOMIC DNA]</scope>
    <source>
        <strain evidence="2 4">C57BL/6J</strain>
    </source>
</reference>
<dbReference type="HOGENOM" id="CLU_210532_0_0_1"/>
<dbReference type="SMR" id="G3UZM3"/>
<sequence length="42" mass="5153">MDRIWAEGEEKFQLVKNKQDGPRSTGWREHMERRRSAERTYS</sequence>
<feature type="region of interest" description="Disordered" evidence="1">
    <location>
        <begin position="10"/>
        <end position="42"/>
    </location>
</feature>
<evidence type="ECO:0000256" key="1">
    <source>
        <dbReference type="SAM" id="MobiDB-lite"/>
    </source>
</evidence>
<evidence type="ECO:0000313" key="4">
    <source>
        <dbReference type="Proteomes" id="UP000000589"/>
    </source>
</evidence>
<evidence type="ECO:0000313" key="2">
    <source>
        <dbReference type="Ensembl" id="ENSMUSP00000134553.2"/>
    </source>
</evidence>
<accession>G3UZM3</accession>
<protein>
    <submittedName>
        <fullName evidence="2">GRB10 interacting GYF protein 2</fullName>
    </submittedName>
</protein>
<name>G3UZM3_MOUSE</name>
<proteinExistence type="predicted"/>
<reference evidence="2" key="3">
    <citation type="submission" date="2025-08" db="UniProtKB">
        <authorList>
            <consortium name="Ensembl"/>
        </authorList>
    </citation>
    <scope>IDENTIFICATION</scope>
    <source>
        <strain evidence="2">C57BL/6J</strain>
    </source>
</reference>